<comment type="caution">
    <text evidence="4">The sequence shown here is derived from an EMBL/GenBank/DDBJ whole genome shotgun (WGS) entry which is preliminary data.</text>
</comment>
<feature type="region of interest" description="Disordered" evidence="2">
    <location>
        <begin position="270"/>
        <end position="291"/>
    </location>
</feature>
<evidence type="ECO:0000256" key="1">
    <source>
        <dbReference type="PROSITE-ProRule" id="PRU00042"/>
    </source>
</evidence>
<gene>
    <name evidence="4" type="ORF">LshimejAT787_1802160</name>
</gene>
<feature type="region of interest" description="Disordered" evidence="2">
    <location>
        <begin position="171"/>
        <end position="199"/>
    </location>
</feature>
<dbReference type="EMBL" id="BRPK01000018">
    <property type="protein sequence ID" value="GLB44879.1"/>
    <property type="molecule type" value="Genomic_DNA"/>
</dbReference>
<keyword evidence="5" id="KW-1185">Reference proteome</keyword>
<dbReference type="AlphaFoldDB" id="A0A9P3Q0K0"/>
<dbReference type="InterPro" id="IPR013087">
    <property type="entry name" value="Znf_C2H2_type"/>
</dbReference>
<evidence type="ECO:0000256" key="2">
    <source>
        <dbReference type="SAM" id="MobiDB-lite"/>
    </source>
</evidence>
<dbReference type="Gene3D" id="3.30.160.60">
    <property type="entry name" value="Classic Zinc Finger"/>
    <property type="match status" value="1"/>
</dbReference>
<feature type="region of interest" description="Disordered" evidence="2">
    <location>
        <begin position="214"/>
        <end position="253"/>
    </location>
</feature>
<organism evidence="4 5">
    <name type="scientific">Lyophyllum shimeji</name>
    <name type="common">Hon-shimeji</name>
    <name type="synonym">Tricholoma shimeji</name>
    <dbReference type="NCBI Taxonomy" id="47721"/>
    <lineage>
        <taxon>Eukaryota</taxon>
        <taxon>Fungi</taxon>
        <taxon>Dikarya</taxon>
        <taxon>Basidiomycota</taxon>
        <taxon>Agaricomycotina</taxon>
        <taxon>Agaricomycetes</taxon>
        <taxon>Agaricomycetidae</taxon>
        <taxon>Agaricales</taxon>
        <taxon>Tricholomatineae</taxon>
        <taxon>Lyophyllaceae</taxon>
        <taxon>Lyophyllum</taxon>
    </lineage>
</organism>
<evidence type="ECO:0000313" key="4">
    <source>
        <dbReference type="EMBL" id="GLB44879.1"/>
    </source>
</evidence>
<evidence type="ECO:0000259" key="3">
    <source>
        <dbReference type="PROSITE" id="PS50157"/>
    </source>
</evidence>
<accession>A0A9P3Q0K0</accession>
<reference evidence="4" key="1">
    <citation type="submission" date="2022-07" db="EMBL/GenBank/DDBJ databases">
        <title>The genome of Lyophyllum shimeji provides insight into the initial evolution of ectomycorrhizal fungal genome.</title>
        <authorList>
            <person name="Kobayashi Y."/>
            <person name="Shibata T."/>
            <person name="Hirakawa H."/>
            <person name="Shigenobu S."/>
            <person name="Nishiyama T."/>
            <person name="Yamada A."/>
            <person name="Hasebe M."/>
            <person name="Kawaguchi M."/>
        </authorList>
    </citation>
    <scope>NUCLEOTIDE SEQUENCE</scope>
    <source>
        <strain evidence="4">AT787</strain>
    </source>
</reference>
<dbReference type="Proteomes" id="UP001063166">
    <property type="component" value="Unassembled WGS sequence"/>
</dbReference>
<dbReference type="OrthoDB" id="10019422at2759"/>
<dbReference type="PROSITE" id="PS50157">
    <property type="entry name" value="ZINC_FINGER_C2H2_2"/>
    <property type="match status" value="1"/>
</dbReference>
<feature type="domain" description="C2H2-type" evidence="3">
    <location>
        <begin position="330"/>
        <end position="367"/>
    </location>
</feature>
<evidence type="ECO:0000313" key="5">
    <source>
        <dbReference type="Proteomes" id="UP001063166"/>
    </source>
</evidence>
<keyword evidence="1" id="KW-0479">Metal-binding</keyword>
<keyword evidence="1" id="KW-0862">Zinc</keyword>
<proteinExistence type="predicted"/>
<sequence length="395" mass="43784">MDSLLMTNSLNVSNDPFSMSLSSFDPTTTFLDSFAPPAWPWTIGGKLEPTWEEPPAPQPLALSQAQCDAFKFDLASPVPTPRDFVFEIEPDTTKYETCYDELMEIKLAVLQELLDRVKARPVEEPLPPVPAPEDPTPLVSLESFFEGAFTMPDPLMDNFWLDMASSAINAASPSTSTSASSSSSISTPSTSASSCPTPSAETTASWLDIWDPDLESASADDNPKDGDYLPFQFQDQSPSVRRKTVRKQPQQHAGPFTAKAYFAEPLPDVPAQLPKAKPKRKTLPSQTQLRDAKRLKVDPEVVCRINGCRHISKTRFECFKHRETHFPGRFQCPHPACRKIFVRSSSLSRHLKRPRNAACGAYAGSQAEWGVGLIRFELHPPAWITPGFLDDISEL</sequence>
<name>A0A9P3Q0K0_LYOSH</name>
<dbReference type="GO" id="GO:0008270">
    <property type="term" value="F:zinc ion binding"/>
    <property type="evidence" value="ECO:0007669"/>
    <property type="project" value="UniProtKB-KW"/>
</dbReference>
<protein>
    <recommendedName>
        <fullName evidence="3">C2H2-type domain-containing protein</fullName>
    </recommendedName>
</protein>
<keyword evidence="1" id="KW-0863">Zinc-finger</keyword>